<evidence type="ECO:0000313" key="4">
    <source>
        <dbReference type="Proteomes" id="UP000560000"/>
    </source>
</evidence>
<dbReference type="RefSeq" id="WP_043099409.1">
    <property type="nucleotide sequence ID" value="NZ_JACHET010000001.1"/>
</dbReference>
<dbReference type="Gene3D" id="3.30.70.260">
    <property type="match status" value="1"/>
</dbReference>
<keyword evidence="3" id="KW-1185">Reference proteome</keyword>
<dbReference type="STRING" id="1543381.LF63_0102495"/>
<dbReference type="EMBL" id="JROI01000007">
    <property type="protein sequence ID" value="KGI78827.1"/>
    <property type="molecule type" value="Genomic_DNA"/>
</dbReference>
<comment type="caution">
    <text evidence="1">The sequence shown here is derived from an EMBL/GenBank/DDBJ whole genome shotgun (WGS) entry which is preliminary data.</text>
</comment>
<reference evidence="1 3" key="1">
    <citation type="submission" date="2014-09" db="EMBL/GenBank/DDBJ databases">
        <title>Xanthomonadaceae 3.5X direct submission.</title>
        <authorList>
            <person name="Fang T."/>
            <person name="Wang H."/>
        </authorList>
    </citation>
    <scope>NUCLEOTIDE SEQUENCE [LARGE SCALE GENOMIC DNA]</scope>
    <source>
        <strain evidence="1 3">3.5X</strain>
    </source>
</reference>
<dbReference type="AlphaFoldDB" id="A0A099CYY5"/>
<dbReference type="Pfam" id="PF04359">
    <property type="entry name" value="DUF493"/>
    <property type="match status" value="1"/>
</dbReference>
<evidence type="ECO:0000313" key="2">
    <source>
        <dbReference type="EMBL" id="MBB6184386.1"/>
    </source>
</evidence>
<dbReference type="OrthoDB" id="9793424at2"/>
<dbReference type="SUPFAM" id="SSF117991">
    <property type="entry name" value="YbeD/HP0495-like"/>
    <property type="match status" value="1"/>
</dbReference>
<sequence length="96" mass="11014">MRDVDDIQPDQPEQGFQFPGTFTITAMGNAEAVLESKVPEILRKLGRRVHIDRMKTRPSSKGNYMAVTVDFDCDRREEYDEAHAALRADPDIRYTL</sequence>
<dbReference type="Proteomes" id="UP000029708">
    <property type="component" value="Unassembled WGS sequence"/>
</dbReference>
<dbReference type="HOGENOM" id="CLU_161438_1_1_6"/>
<dbReference type="Proteomes" id="UP000560000">
    <property type="component" value="Unassembled WGS sequence"/>
</dbReference>
<dbReference type="InterPro" id="IPR007454">
    <property type="entry name" value="UPF0250_YbeD-like"/>
</dbReference>
<dbReference type="InterPro" id="IPR027471">
    <property type="entry name" value="YbeD-like_sf"/>
</dbReference>
<dbReference type="EMBL" id="JACHET010000001">
    <property type="protein sequence ID" value="MBB6184386.1"/>
    <property type="molecule type" value="Genomic_DNA"/>
</dbReference>
<protein>
    <submittedName>
        <fullName evidence="1">Uncharacterized protein</fullName>
    </submittedName>
</protein>
<evidence type="ECO:0000313" key="1">
    <source>
        <dbReference type="EMBL" id="KGI78827.1"/>
    </source>
</evidence>
<name>A0A099CYY5_9GAMM</name>
<gene>
    <name evidence="2" type="ORF">HNQ86_001731</name>
    <name evidence="1" type="ORF">LF63_0102495</name>
</gene>
<evidence type="ECO:0000313" key="3">
    <source>
        <dbReference type="Proteomes" id="UP000029708"/>
    </source>
</evidence>
<accession>A0A099CYY5</accession>
<organism evidence="1 3">
    <name type="scientific">Oleiagrimonas soli</name>
    <dbReference type="NCBI Taxonomy" id="1543381"/>
    <lineage>
        <taxon>Bacteria</taxon>
        <taxon>Pseudomonadati</taxon>
        <taxon>Pseudomonadota</taxon>
        <taxon>Gammaproteobacteria</taxon>
        <taxon>Lysobacterales</taxon>
        <taxon>Rhodanobacteraceae</taxon>
        <taxon>Oleiagrimonas</taxon>
    </lineage>
</organism>
<reference evidence="2 4" key="2">
    <citation type="submission" date="2020-08" db="EMBL/GenBank/DDBJ databases">
        <title>Genomic Encyclopedia of Type Strains, Phase IV (KMG-IV): sequencing the most valuable type-strain genomes for metagenomic binning, comparative biology and taxonomic classification.</title>
        <authorList>
            <person name="Goeker M."/>
        </authorList>
    </citation>
    <scope>NUCLEOTIDE SEQUENCE [LARGE SCALE GENOMIC DNA]</scope>
    <source>
        <strain evidence="2 4">DSM 107085</strain>
    </source>
</reference>
<proteinExistence type="predicted"/>